<evidence type="ECO:0000313" key="10">
    <source>
        <dbReference type="Proteomes" id="UP001166291"/>
    </source>
</evidence>
<sequence length="167" mass="17703">MTDTLTSALLNNPQYALAIVFLNALCEATVLVGLFVPGAVLVVVTTFIYSQGIATIPEIMSAAFMGALLADNAGYHLGKLAGPKFHESGFALRYASKLQKAENLIQRFGWGAILIGRLLTAIRSIVPLLTGISGFSAWRYLIFDILACAIWAMGLGLIITGVDGVIG</sequence>
<dbReference type="InterPro" id="IPR032818">
    <property type="entry name" value="DedA-like"/>
</dbReference>
<evidence type="ECO:0000256" key="3">
    <source>
        <dbReference type="ARBA" id="ARBA00022475"/>
    </source>
</evidence>
<keyword evidence="4 7" id="KW-0812">Transmembrane</keyword>
<reference evidence="9" key="1">
    <citation type="submission" date="2021-07" db="EMBL/GenBank/DDBJ databases">
        <title>Zhongshania sp. CAU 1632 isolated from seawater.</title>
        <authorList>
            <person name="Kim W."/>
        </authorList>
    </citation>
    <scope>NUCLEOTIDE SEQUENCE</scope>
    <source>
        <strain evidence="9">CAU 1632</strain>
    </source>
</reference>
<evidence type="ECO:0000256" key="5">
    <source>
        <dbReference type="ARBA" id="ARBA00022989"/>
    </source>
</evidence>
<name>A0ABS6VQH9_9GAMM</name>
<dbReference type="EMBL" id="JAHWDQ010000001">
    <property type="protein sequence ID" value="MBW2940575.1"/>
    <property type="molecule type" value="Genomic_DNA"/>
</dbReference>
<gene>
    <name evidence="9" type="ORF">KXJ70_07310</name>
</gene>
<comment type="subcellular location">
    <subcellularLocation>
        <location evidence="1 7">Cell membrane</location>
        <topology evidence="1 7">Multi-pass membrane protein</topology>
    </subcellularLocation>
</comment>
<evidence type="ECO:0000256" key="7">
    <source>
        <dbReference type="RuleBase" id="RU367016"/>
    </source>
</evidence>
<comment type="caution">
    <text evidence="7">Lacks conserved residue(s) required for the propagation of feature annotation.</text>
</comment>
<evidence type="ECO:0000313" key="9">
    <source>
        <dbReference type="EMBL" id="MBW2940575.1"/>
    </source>
</evidence>
<keyword evidence="3 7" id="KW-1003">Cell membrane</keyword>
<keyword evidence="10" id="KW-1185">Reference proteome</keyword>
<evidence type="ECO:0000256" key="2">
    <source>
        <dbReference type="ARBA" id="ARBA00010792"/>
    </source>
</evidence>
<dbReference type="Pfam" id="PF09335">
    <property type="entry name" value="VTT_dom"/>
    <property type="match status" value="1"/>
</dbReference>
<evidence type="ECO:0000259" key="8">
    <source>
        <dbReference type="Pfam" id="PF09335"/>
    </source>
</evidence>
<dbReference type="Proteomes" id="UP001166291">
    <property type="component" value="Unassembled WGS sequence"/>
</dbReference>
<comment type="caution">
    <text evidence="9">The sequence shown here is derived from an EMBL/GenBank/DDBJ whole genome shotgun (WGS) entry which is preliminary data.</text>
</comment>
<evidence type="ECO:0000256" key="1">
    <source>
        <dbReference type="ARBA" id="ARBA00004651"/>
    </source>
</evidence>
<feature type="transmembrane region" description="Helical" evidence="7">
    <location>
        <begin position="138"/>
        <end position="162"/>
    </location>
</feature>
<feature type="domain" description="VTT" evidence="8">
    <location>
        <begin position="36"/>
        <end position="155"/>
    </location>
</feature>
<protein>
    <submittedName>
        <fullName evidence="9">DedA family protein</fullName>
    </submittedName>
</protein>
<accession>A0ABS6VQH9</accession>
<comment type="similarity">
    <text evidence="2 7">Belongs to the DedA family.</text>
</comment>
<organism evidence="9 10">
    <name type="scientific">Zhongshania aquimaris</name>
    <dbReference type="NCBI Taxonomy" id="2857107"/>
    <lineage>
        <taxon>Bacteria</taxon>
        <taxon>Pseudomonadati</taxon>
        <taxon>Pseudomonadota</taxon>
        <taxon>Gammaproteobacteria</taxon>
        <taxon>Cellvibrionales</taxon>
        <taxon>Spongiibacteraceae</taxon>
        <taxon>Zhongshania</taxon>
    </lineage>
</organism>
<dbReference type="RefSeq" id="WP_219042762.1">
    <property type="nucleotide sequence ID" value="NZ_JAHWDQ010000001.1"/>
</dbReference>
<keyword evidence="5 7" id="KW-1133">Transmembrane helix</keyword>
<proteinExistence type="inferred from homology"/>
<dbReference type="PANTHER" id="PTHR30353">
    <property type="entry name" value="INNER MEMBRANE PROTEIN DEDA-RELATED"/>
    <property type="match status" value="1"/>
</dbReference>
<keyword evidence="6 7" id="KW-0472">Membrane</keyword>
<feature type="transmembrane region" description="Helical" evidence="7">
    <location>
        <begin position="28"/>
        <end position="50"/>
    </location>
</feature>
<dbReference type="InterPro" id="IPR032816">
    <property type="entry name" value="VTT_dom"/>
</dbReference>
<feature type="transmembrane region" description="Helical" evidence="7">
    <location>
        <begin position="108"/>
        <end position="126"/>
    </location>
</feature>
<evidence type="ECO:0000256" key="6">
    <source>
        <dbReference type="ARBA" id="ARBA00023136"/>
    </source>
</evidence>
<dbReference type="PANTHER" id="PTHR30353:SF0">
    <property type="entry name" value="TRANSMEMBRANE PROTEIN"/>
    <property type="match status" value="1"/>
</dbReference>
<evidence type="ECO:0000256" key="4">
    <source>
        <dbReference type="ARBA" id="ARBA00022692"/>
    </source>
</evidence>